<gene>
    <name evidence="3" type="ORF">SAMN04515674_10272</name>
</gene>
<protein>
    <submittedName>
        <fullName evidence="3">Uncharacterized conserved protein, DUF1778 family</fullName>
    </submittedName>
</protein>
<accession>A0A1I5NQQ0</accession>
<keyword evidence="1" id="KW-1277">Toxin-antitoxin system</keyword>
<sequence length="100" mass="11497">MATLINDRIDVRISKEQKELIKFASELSGFKNLTEFVVFCINKEANKIIIENNQVLKSIEDKKIFIDAILNPPQPNTKLKKAQSNYLKFLESNEVNNSKV</sequence>
<dbReference type="InterPro" id="IPR010985">
    <property type="entry name" value="Ribbon_hlx_hlx"/>
</dbReference>
<dbReference type="EMBL" id="FOXH01000002">
    <property type="protein sequence ID" value="SFP24148.1"/>
    <property type="molecule type" value="Genomic_DNA"/>
</dbReference>
<dbReference type="RefSeq" id="WP_092012259.1">
    <property type="nucleotide sequence ID" value="NZ_FOXH01000002.1"/>
</dbReference>
<name>A0A1I5NQQ0_9BACT</name>
<dbReference type="Pfam" id="PF08681">
    <property type="entry name" value="TacA1"/>
    <property type="match status" value="1"/>
</dbReference>
<dbReference type="Gene3D" id="1.20.5.780">
    <property type="entry name" value="Single helix bin"/>
    <property type="match status" value="1"/>
</dbReference>
<organism evidence="3 4">
    <name type="scientific">Pseudarcicella hirudinis</name>
    <dbReference type="NCBI Taxonomy" id="1079859"/>
    <lineage>
        <taxon>Bacteria</taxon>
        <taxon>Pseudomonadati</taxon>
        <taxon>Bacteroidota</taxon>
        <taxon>Cytophagia</taxon>
        <taxon>Cytophagales</taxon>
        <taxon>Flectobacillaceae</taxon>
        <taxon>Pseudarcicella</taxon>
    </lineage>
</organism>
<dbReference type="InterPro" id="IPR014795">
    <property type="entry name" value="TacA_1-like"/>
</dbReference>
<evidence type="ECO:0000256" key="2">
    <source>
        <dbReference type="ARBA" id="ARBA00049988"/>
    </source>
</evidence>
<evidence type="ECO:0000256" key="1">
    <source>
        <dbReference type="ARBA" id="ARBA00022649"/>
    </source>
</evidence>
<dbReference type="PANTHER" id="PTHR35401">
    <property type="entry name" value="COPG FAMILY HELIX-TURN-HELIX PROTEIN-RELATED-RELATED"/>
    <property type="match status" value="1"/>
</dbReference>
<dbReference type="OrthoDB" id="595305at2"/>
<evidence type="ECO:0000313" key="3">
    <source>
        <dbReference type="EMBL" id="SFP24148.1"/>
    </source>
</evidence>
<dbReference type="SUPFAM" id="SSF47598">
    <property type="entry name" value="Ribbon-helix-helix"/>
    <property type="match status" value="1"/>
</dbReference>
<evidence type="ECO:0000313" key="4">
    <source>
        <dbReference type="Proteomes" id="UP000199306"/>
    </source>
</evidence>
<comment type="similarity">
    <text evidence="2">Belongs to the TacA antitoxin family.</text>
</comment>
<reference evidence="3 4" key="1">
    <citation type="submission" date="2016-10" db="EMBL/GenBank/DDBJ databases">
        <authorList>
            <person name="de Groot N.N."/>
        </authorList>
    </citation>
    <scope>NUCLEOTIDE SEQUENCE [LARGE SCALE GENOMIC DNA]</scope>
    <source>
        <strain evidence="4">E92,LMG 26720,CCM 7988</strain>
    </source>
</reference>
<dbReference type="GO" id="GO:0006355">
    <property type="term" value="P:regulation of DNA-templated transcription"/>
    <property type="evidence" value="ECO:0007669"/>
    <property type="project" value="InterPro"/>
</dbReference>
<dbReference type="AlphaFoldDB" id="A0A1I5NQQ0"/>
<dbReference type="STRING" id="1079859.SAMN04515674_10272"/>
<dbReference type="PANTHER" id="PTHR35401:SF2">
    <property type="entry name" value="ABC-TYPE TRANSPORT SYSTEM"/>
    <property type="match status" value="1"/>
</dbReference>
<proteinExistence type="inferred from homology"/>
<dbReference type="Proteomes" id="UP000199306">
    <property type="component" value="Unassembled WGS sequence"/>
</dbReference>
<keyword evidence="4" id="KW-1185">Reference proteome</keyword>